<proteinExistence type="predicted"/>
<protein>
    <submittedName>
        <fullName evidence="4">Leucyl/phenylalanyl-tRNA--protein transferase</fullName>
    </submittedName>
</protein>
<name>A0A1H9QK30_9SPHI</name>
<dbReference type="PANTHER" id="PTHR30098">
    <property type="entry name" value="LEUCYL/PHENYLALANYL-TRNA--PROTEIN TRANSFERASE"/>
    <property type="match status" value="1"/>
</dbReference>
<dbReference type="GO" id="GO:0005737">
    <property type="term" value="C:cytoplasm"/>
    <property type="evidence" value="ECO:0007669"/>
    <property type="project" value="TreeGrafter"/>
</dbReference>
<evidence type="ECO:0000256" key="3">
    <source>
        <dbReference type="ARBA" id="ARBA00023315"/>
    </source>
</evidence>
<organism evidence="4 5">
    <name type="scientific">Pedobacter rhizosphaerae</name>
    <dbReference type="NCBI Taxonomy" id="390241"/>
    <lineage>
        <taxon>Bacteria</taxon>
        <taxon>Pseudomonadati</taxon>
        <taxon>Bacteroidota</taxon>
        <taxon>Sphingobacteriia</taxon>
        <taxon>Sphingobacteriales</taxon>
        <taxon>Sphingobacteriaceae</taxon>
        <taxon>Pedobacter</taxon>
    </lineage>
</organism>
<evidence type="ECO:0000256" key="1">
    <source>
        <dbReference type="ARBA" id="ARBA00022490"/>
    </source>
</evidence>
<dbReference type="InterPro" id="IPR004616">
    <property type="entry name" value="Leu/Phe-tRNA_Trfase"/>
</dbReference>
<dbReference type="GO" id="GO:0008914">
    <property type="term" value="F:leucyl-tRNA--protein transferase activity"/>
    <property type="evidence" value="ECO:0007669"/>
    <property type="project" value="InterPro"/>
</dbReference>
<dbReference type="RefSeq" id="WP_090884366.1">
    <property type="nucleotide sequence ID" value="NZ_FOGG01000012.1"/>
</dbReference>
<sequence length="263" mass="29938">MQLSSRLLSIFFPGNAKHKAQRKLQQILFFALSKVSRSKGNALLWANSQFELSPHALVSAFTQGYVVFPNMRNHKIVEWLDPEVRGILPIDHFKMQEGLFKLLKKERAREVKEFDIKIDENFEATIRACAEPRDLKAITWLSEEYINSTIQLHKMGIAHSVEAYKNGKLVGGVVGVAINGYFMSLSLFHTVNNAGKVAFYYLMLKLKADGYKLHDLGMPNPWIQQFGMKSLPKKDFKEALLRAITSPLAFTHEVPVLELLSFV</sequence>
<keyword evidence="1" id="KW-0963">Cytoplasm</keyword>
<dbReference type="InterPro" id="IPR016181">
    <property type="entry name" value="Acyl_CoA_acyltransferase"/>
</dbReference>
<dbReference type="PANTHER" id="PTHR30098:SF2">
    <property type="entry name" value="LEUCYL_PHENYLALANYL-TRNA--PROTEIN TRANSFERASE"/>
    <property type="match status" value="1"/>
</dbReference>
<evidence type="ECO:0000313" key="5">
    <source>
        <dbReference type="Proteomes" id="UP000199572"/>
    </source>
</evidence>
<dbReference type="Proteomes" id="UP000199572">
    <property type="component" value="Unassembled WGS sequence"/>
</dbReference>
<dbReference type="EMBL" id="FOGG01000012">
    <property type="protein sequence ID" value="SER60941.1"/>
    <property type="molecule type" value="Genomic_DNA"/>
</dbReference>
<reference evidence="4 5" key="1">
    <citation type="submission" date="2016-10" db="EMBL/GenBank/DDBJ databases">
        <authorList>
            <person name="de Groot N.N."/>
        </authorList>
    </citation>
    <scope>NUCLEOTIDE SEQUENCE [LARGE SCALE GENOMIC DNA]</scope>
    <source>
        <strain evidence="4 5">DSM 18610</strain>
    </source>
</reference>
<keyword evidence="2 4" id="KW-0808">Transferase</keyword>
<keyword evidence="3" id="KW-0012">Acyltransferase</keyword>
<evidence type="ECO:0000313" key="4">
    <source>
        <dbReference type="EMBL" id="SER60941.1"/>
    </source>
</evidence>
<evidence type="ECO:0000256" key="2">
    <source>
        <dbReference type="ARBA" id="ARBA00022679"/>
    </source>
</evidence>
<dbReference type="GO" id="GO:0030163">
    <property type="term" value="P:protein catabolic process"/>
    <property type="evidence" value="ECO:0007669"/>
    <property type="project" value="InterPro"/>
</dbReference>
<keyword evidence="5" id="KW-1185">Reference proteome</keyword>
<dbReference type="OrthoDB" id="9790282at2"/>
<dbReference type="Pfam" id="PF03588">
    <property type="entry name" value="Leu_Phe_trans"/>
    <property type="match status" value="1"/>
</dbReference>
<dbReference type="InterPro" id="IPR042203">
    <property type="entry name" value="Leu/Phe-tRNA_Trfase_C"/>
</dbReference>
<dbReference type="SUPFAM" id="SSF55729">
    <property type="entry name" value="Acyl-CoA N-acyltransferases (Nat)"/>
    <property type="match status" value="1"/>
</dbReference>
<dbReference type="AlphaFoldDB" id="A0A1H9QK30"/>
<gene>
    <name evidence="4" type="ORF">SAMN04488023_11236</name>
</gene>
<accession>A0A1H9QK30</accession>
<dbReference type="Gene3D" id="3.40.630.70">
    <property type="entry name" value="Leucyl/phenylalanyl-tRNA-protein transferase, C-terminal domain"/>
    <property type="match status" value="1"/>
</dbReference>